<comment type="cofactor">
    <cofactor evidence="1 6">
        <name>FAD</name>
        <dbReference type="ChEBI" id="CHEBI:57692"/>
    </cofactor>
</comment>
<dbReference type="InterPro" id="IPR009100">
    <property type="entry name" value="AcylCoA_DH/oxidase_NM_dom_sf"/>
</dbReference>
<dbReference type="PANTHER" id="PTHR43292">
    <property type="entry name" value="ACYL-COA DEHYDROGENASE"/>
    <property type="match status" value="1"/>
</dbReference>
<dbReference type="Pfam" id="PF00441">
    <property type="entry name" value="Acyl-CoA_dh_1"/>
    <property type="match status" value="1"/>
</dbReference>
<evidence type="ECO:0000256" key="4">
    <source>
        <dbReference type="ARBA" id="ARBA00022827"/>
    </source>
</evidence>
<comment type="similarity">
    <text evidence="2 6">Belongs to the acyl-CoA dehydrogenase family.</text>
</comment>
<dbReference type="PANTHER" id="PTHR43292:SF3">
    <property type="entry name" value="ACYL-COA DEHYDROGENASE FADE29"/>
    <property type="match status" value="1"/>
</dbReference>
<sequence length="418" mass="45534">MSDHMTNSGEDVAVRESVEAFRSRVRQWLPGHLPKAGEHSRREESIETLTARHRELQGRLWEAGLAGIRYPRQYGGLGLTEKHQEAFFAEAAGYELPLAFAVTHGIVLPTIMDFGTEEQCARYVRAALRGDELATQLLSEPSGGSDMAGALTRATRDGDEFVVNGAKIWSSSAHLCEYGLLLARTDPDVPKHRGLSMLIVALDAPGVTVNPIRLGNGTSEFCEEFFDDVRISAANLVGELNDGWAVASRMLFHERTMLGDNGMNDSRLSPAGGTQDVVDPLVALAQRYGVTSDPLVRQALGEALMMANLKQPAIEHVSEGLRSGRFPGAGASLLKLFGSKTGFRRLELGMLIAGERGVVWDESEPDPIGVQWLHARAYTLAGGTTEMQLNQIAERVLGLPRDPAPDFRDVPFSDLPHN</sequence>
<keyword evidence="3 6" id="KW-0285">Flavoprotein</keyword>
<feature type="domain" description="Acyl-CoA dehydrogenase/oxidase N-terminal" evidence="9">
    <location>
        <begin position="17"/>
        <end position="131"/>
    </location>
</feature>
<dbReference type="InterPro" id="IPR006091">
    <property type="entry name" value="Acyl-CoA_Oxase/DH_mid-dom"/>
</dbReference>
<evidence type="ECO:0000256" key="5">
    <source>
        <dbReference type="ARBA" id="ARBA00023002"/>
    </source>
</evidence>
<dbReference type="Pfam" id="PF02771">
    <property type="entry name" value="Acyl-CoA_dh_N"/>
    <property type="match status" value="1"/>
</dbReference>
<dbReference type="AlphaFoldDB" id="A0A1Q4I2A2"/>
<dbReference type="Proteomes" id="UP000186438">
    <property type="component" value="Unassembled WGS sequence"/>
</dbReference>
<dbReference type="Gene3D" id="1.10.540.10">
    <property type="entry name" value="Acyl-CoA dehydrogenase/oxidase, N-terminal domain"/>
    <property type="match status" value="1"/>
</dbReference>
<evidence type="ECO:0000256" key="2">
    <source>
        <dbReference type="ARBA" id="ARBA00009347"/>
    </source>
</evidence>
<comment type="caution">
    <text evidence="10">The sequence shown here is derived from an EMBL/GenBank/DDBJ whole genome shotgun (WGS) entry which is preliminary data.</text>
</comment>
<organism evidence="10 11">
    <name type="scientific">Mycobacterium paraffinicum</name>
    <dbReference type="NCBI Taxonomy" id="53378"/>
    <lineage>
        <taxon>Bacteria</taxon>
        <taxon>Bacillati</taxon>
        <taxon>Actinomycetota</taxon>
        <taxon>Actinomycetes</taxon>
        <taxon>Mycobacteriales</taxon>
        <taxon>Mycobacteriaceae</taxon>
        <taxon>Mycobacterium</taxon>
    </lineage>
</organism>
<evidence type="ECO:0000313" key="10">
    <source>
        <dbReference type="EMBL" id="OJZ76109.1"/>
    </source>
</evidence>
<feature type="domain" description="Acyl-CoA dehydrogenase/oxidase C-terminal" evidence="7">
    <location>
        <begin position="241"/>
        <end position="397"/>
    </location>
</feature>
<evidence type="ECO:0000256" key="1">
    <source>
        <dbReference type="ARBA" id="ARBA00001974"/>
    </source>
</evidence>
<dbReference type="InterPro" id="IPR013786">
    <property type="entry name" value="AcylCoA_DH/ox_N"/>
</dbReference>
<dbReference type="SUPFAM" id="SSF56645">
    <property type="entry name" value="Acyl-CoA dehydrogenase NM domain-like"/>
    <property type="match status" value="1"/>
</dbReference>
<gene>
    <name evidence="10" type="ORF">BRW65_01340</name>
</gene>
<protein>
    <recommendedName>
        <fullName evidence="12">Acyl-CoA dehydrogenase</fullName>
    </recommendedName>
</protein>
<feature type="domain" description="Acyl-CoA oxidase/dehydrogenase middle" evidence="8">
    <location>
        <begin position="137"/>
        <end position="229"/>
    </location>
</feature>
<reference evidence="10 11" key="1">
    <citation type="submission" date="2016-11" db="EMBL/GenBank/DDBJ databases">
        <title>Genome sequences of unsequenced Mycobacteria.</title>
        <authorList>
            <person name="Greninger A.L."/>
            <person name="Fang F."/>
            <person name="Jerome K.R."/>
        </authorList>
    </citation>
    <scope>NUCLEOTIDE SEQUENCE [LARGE SCALE GENOMIC DNA]</scope>
    <source>
        <strain evidence="10 11">M11</strain>
    </source>
</reference>
<accession>A0A1Q4I2A2</accession>
<dbReference type="InterPro" id="IPR009075">
    <property type="entry name" value="AcylCo_DH/oxidase_C"/>
</dbReference>
<dbReference type="STRING" id="53378.BRW65_01340"/>
<dbReference type="Gene3D" id="1.20.140.10">
    <property type="entry name" value="Butyryl-CoA Dehydrogenase, subunit A, domain 3"/>
    <property type="match status" value="1"/>
</dbReference>
<dbReference type="Gene3D" id="2.40.110.10">
    <property type="entry name" value="Butyryl-CoA Dehydrogenase, subunit A, domain 2"/>
    <property type="match status" value="1"/>
</dbReference>
<dbReference type="EMBL" id="MPNT01000001">
    <property type="protein sequence ID" value="OJZ76109.1"/>
    <property type="molecule type" value="Genomic_DNA"/>
</dbReference>
<evidence type="ECO:0000256" key="3">
    <source>
        <dbReference type="ARBA" id="ARBA00022630"/>
    </source>
</evidence>
<dbReference type="GO" id="GO:0050660">
    <property type="term" value="F:flavin adenine dinucleotide binding"/>
    <property type="evidence" value="ECO:0007669"/>
    <property type="project" value="InterPro"/>
</dbReference>
<evidence type="ECO:0000256" key="6">
    <source>
        <dbReference type="RuleBase" id="RU362125"/>
    </source>
</evidence>
<dbReference type="SUPFAM" id="SSF47203">
    <property type="entry name" value="Acyl-CoA dehydrogenase C-terminal domain-like"/>
    <property type="match status" value="1"/>
</dbReference>
<dbReference type="GO" id="GO:0016627">
    <property type="term" value="F:oxidoreductase activity, acting on the CH-CH group of donors"/>
    <property type="evidence" value="ECO:0007669"/>
    <property type="project" value="InterPro"/>
</dbReference>
<keyword evidence="4 6" id="KW-0274">FAD</keyword>
<dbReference type="Pfam" id="PF02770">
    <property type="entry name" value="Acyl-CoA_dh_M"/>
    <property type="match status" value="1"/>
</dbReference>
<dbReference type="InterPro" id="IPR052161">
    <property type="entry name" value="Mycobact_Acyl-CoA_DH"/>
</dbReference>
<evidence type="ECO:0000259" key="8">
    <source>
        <dbReference type="Pfam" id="PF02770"/>
    </source>
</evidence>
<proteinExistence type="inferred from homology"/>
<evidence type="ECO:0000259" key="7">
    <source>
        <dbReference type="Pfam" id="PF00441"/>
    </source>
</evidence>
<evidence type="ECO:0000259" key="9">
    <source>
        <dbReference type="Pfam" id="PF02771"/>
    </source>
</evidence>
<keyword evidence="5 6" id="KW-0560">Oxidoreductase</keyword>
<name>A0A1Q4I2A2_9MYCO</name>
<dbReference type="InterPro" id="IPR037069">
    <property type="entry name" value="AcylCoA_DH/ox_N_sf"/>
</dbReference>
<evidence type="ECO:0000313" key="11">
    <source>
        <dbReference type="Proteomes" id="UP000186438"/>
    </source>
</evidence>
<keyword evidence="11" id="KW-1185">Reference proteome</keyword>
<dbReference type="GO" id="GO:0005886">
    <property type="term" value="C:plasma membrane"/>
    <property type="evidence" value="ECO:0007669"/>
    <property type="project" value="TreeGrafter"/>
</dbReference>
<dbReference type="InterPro" id="IPR046373">
    <property type="entry name" value="Acyl-CoA_Oxase/DH_mid-dom_sf"/>
</dbReference>
<dbReference type="InterPro" id="IPR036250">
    <property type="entry name" value="AcylCo_DH-like_C"/>
</dbReference>
<dbReference type="RefSeq" id="WP_073870339.1">
    <property type="nucleotide sequence ID" value="NZ_MPNT01000001.1"/>
</dbReference>
<evidence type="ECO:0008006" key="12">
    <source>
        <dbReference type="Google" id="ProtNLM"/>
    </source>
</evidence>